<evidence type="ECO:0000256" key="2">
    <source>
        <dbReference type="ARBA" id="ARBA00022801"/>
    </source>
</evidence>
<dbReference type="GO" id="GO:0005975">
    <property type="term" value="P:carbohydrate metabolic process"/>
    <property type="evidence" value="ECO:0007669"/>
    <property type="project" value="InterPro"/>
</dbReference>
<dbReference type="STRING" id="1121925.SAMN02746011_00326"/>
<sequence length="535" mass="61615">MKIINPILKGFNPDPSICRVGEDYYIATSTFEWFPGVQIHHSKDLKNWQLIKHPVERESQINMRGNSDSGGVWAPALSYSDGKFWLIYSDVKVVEGDVFKDVNNYLITCDTIDGEWSNPIYLNSSGFDPSLFHDEDGKKYLVNMVWDYRSYNHRFYGISLQEYDHKKQKLIGDSKIIFKGTEWGLTEAPHLYKINGYYYLLTAEGGTKYEHAATIARSETIDGPYEVHPDNPLISSALHPFNPLQKAGHASIVKTHTDEWFLVHLTGRPINKAGTRVSEFRGYCPLGRETAIQRLYWENDWPYVEGGNYPSLEINGPKIKEVKWKDTYLEKDDFEDSTLNIHFNTLRIPFNEEMGSLTERPGYLRLYGGGSPHNLFQQSMVARRWQSLKFRAETYVEFSPKTYQQFAGLVNYYSIKNWTSIHVTMNEEKGRILDILSCDQFKLKNELEGREIEIPTSLSGVYLAVDVDGLSYNYSYSFDGINWNKIEIQFESIKLSDDYVESGGFFTGAFVGVHAVDLTGQKLHADFDYFSYVEE</sequence>
<keyword evidence="2 6" id="KW-0378">Hydrolase</keyword>
<evidence type="ECO:0000256" key="6">
    <source>
        <dbReference type="RuleBase" id="RU361187"/>
    </source>
</evidence>
<proteinExistence type="inferred from homology"/>
<evidence type="ECO:0000256" key="5">
    <source>
        <dbReference type="PIRSR" id="PIRSR606710-2"/>
    </source>
</evidence>
<keyword evidence="3 6" id="KW-0326">Glycosidase</keyword>
<evidence type="ECO:0000256" key="4">
    <source>
        <dbReference type="PIRSR" id="PIRSR606710-1"/>
    </source>
</evidence>
<protein>
    <submittedName>
        <fullName evidence="8">Xylan 1,4-beta-xylosidase</fullName>
    </submittedName>
</protein>
<keyword evidence="9" id="KW-1185">Reference proteome</keyword>
<dbReference type="SUPFAM" id="SSF75005">
    <property type="entry name" value="Arabinanase/levansucrase/invertase"/>
    <property type="match status" value="1"/>
</dbReference>
<reference evidence="9" key="1">
    <citation type="submission" date="2017-02" db="EMBL/GenBank/DDBJ databases">
        <authorList>
            <person name="Varghese N."/>
            <person name="Submissions S."/>
        </authorList>
    </citation>
    <scope>NUCLEOTIDE SEQUENCE [LARGE SCALE GENOMIC DNA]</scope>
    <source>
        <strain evidence="9">DSM 15739</strain>
    </source>
</reference>
<dbReference type="InterPro" id="IPR006710">
    <property type="entry name" value="Glyco_hydro_43"/>
</dbReference>
<evidence type="ECO:0000313" key="9">
    <source>
        <dbReference type="Proteomes" id="UP000189941"/>
    </source>
</evidence>
<evidence type="ECO:0000259" key="7">
    <source>
        <dbReference type="Pfam" id="PF17851"/>
    </source>
</evidence>
<dbReference type="InterPro" id="IPR023296">
    <property type="entry name" value="Glyco_hydro_beta-prop_sf"/>
</dbReference>
<evidence type="ECO:0000256" key="1">
    <source>
        <dbReference type="ARBA" id="ARBA00009865"/>
    </source>
</evidence>
<dbReference type="Proteomes" id="UP000189941">
    <property type="component" value="Unassembled WGS sequence"/>
</dbReference>
<evidence type="ECO:0000313" key="8">
    <source>
        <dbReference type="EMBL" id="SJZ32765.1"/>
    </source>
</evidence>
<dbReference type="EMBL" id="FUWO01000002">
    <property type="protein sequence ID" value="SJZ32765.1"/>
    <property type="molecule type" value="Genomic_DNA"/>
</dbReference>
<dbReference type="Gene3D" id="2.60.120.200">
    <property type="match status" value="1"/>
</dbReference>
<dbReference type="InterPro" id="IPR051795">
    <property type="entry name" value="Glycosyl_Hydrlase_43"/>
</dbReference>
<dbReference type="CDD" id="cd09000">
    <property type="entry name" value="GH43_SXA-like"/>
    <property type="match status" value="1"/>
</dbReference>
<dbReference type="OrthoDB" id="9801455at2"/>
<feature type="site" description="Important for catalytic activity, responsible for pKa modulation of the active site Glu and correct orientation of both the proton donor and substrate" evidence="5">
    <location>
        <position position="128"/>
    </location>
</feature>
<gene>
    <name evidence="8" type="ORF">SAMN02746011_00326</name>
</gene>
<accession>A0A1T4JRM0</accession>
<dbReference type="RefSeq" id="WP_078755180.1">
    <property type="nucleotide sequence ID" value="NZ_FUWO01000002.1"/>
</dbReference>
<organism evidence="8 9">
    <name type="scientific">Globicatella sulfidifaciens DSM 15739</name>
    <dbReference type="NCBI Taxonomy" id="1121925"/>
    <lineage>
        <taxon>Bacteria</taxon>
        <taxon>Bacillati</taxon>
        <taxon>Bacillota</taxon>
        <taxon>Bacilli</taxon>
        <taxon>Lactobacillales</taxon>
        <taxon>Aerococcaceae</taxon>
        <taxon>Globicatella</taxon>
    </lineage>
</organism>
<name>A0A1T4JRM0_9LACT</name>
<dbReference type="PANTHER" id="PTHR42812:SF12">
    <property type="entry name" value="BETA-XYLOSIDASE-RELATED"/>
    <property type="match status" value="1"/>
</dbReference>
<dbReference type="Gene3D" id="2.115.10.20">
    <property type="entry name" value="Glycosyl hydrolase domain, family 43"/>
    <property type="match status" value="1"/>
</dbReference>
<comment type="similarity">
    <text evidence="1 6">Belongs to the glycosyl hydrolase 43 family.</text>
</comment>
<dbReference type="PANTHER" id="PTHR42812">
    <property type="entry name" value="BETA-XYLOSIDASE"/>
    <property type="match status" value="1"/>
</dbReference>
<dbReference type="InterPro" id="IPR041542">
    <property type="entry name" value="GH43_C2"/>
</dbReference>
<dbReference type="GO" id="GO:0004553">
    <property type="term" value="F:hydrolase activity, hydrolyzing O-glycosyl compounds"/>
    <property type="evidence" value="ECO:0007669"/>
    <property type="project" value="InterPro"/>
</dbReference>
<dbReference type="Pfam" id="PF17851">
    <property type="entry name" value="GH43_C2"/>
    <property type="match status" value="1"/>
</dbReference>
<dbReference type="Pfam" id="PF04616">
    <property type="entry name" value="Glyco_hydro_43"/>
    <property type="match status" value="1"/>
</dbReference>
<dbReference type="SUPFAM" id="SSF49899">
    <property type="entry name" value="Concanavalin A-like lectins/glucanases"/>
    <property type="match status" value="1"/>
</dbReference>
<evidence type="ECO:0000256" key="3">
    <source>
        <dbReference type="ARBA" id="ARBA00023295"/>
    </source>
</evidence>
<feature type="domain" description="Beta-xylosidase C-terminal Concanavalin A-like" evidence="7">
    <location>
        <begin position="331"/>
        <end position="532"/>
    </location>
</feature>
<feature type="active site" description="Proton donor" evidence="4">
    <location>
        <position position="187"/>
    </location>
</feature>
<dbReference type="AlphaFoldDB" id="A0A1T4JRM0"/>
<feature type="active site" description="Proton acceptor" evidence="4">
    <location>
        <position position="14"/>
    </location>
</feature>
<dbReference type="InterPro" id="IPR013320">
    <property type="entry name" value="ConA-like_dom_sf"/>
</dbReference>